<accession>A0A0D6PF08</accession>
<dbReference type="AlphaFoldDB" id="A0A0D6PF08"/>
<name>A0A0D6PF08_9PROT</name>
<gene>
    <name evidence="1" type="ORF">Aam_030_021</name>
</gene>
<organism evidence="1 2">
    <name type="scientific">Acidocella aminolytica 101 = DSM 11237</name>
    <dbReference type="NCBI Taxonomy" id="1120923"/>
    <lineage>
        <taxon>Bacteria</taxon>
        <taxon>Pseudomonadati</taxon>
        <taxon>Pseudomonadota</taxon>
        <taxon>Alphaproteobacteria</taxon>
        <taxon>Acetobacterales</taxon>
        <taxon>Acidocellaceae</taxon>
        <taxon>Acidocella</taxon>
    </lineage>
</organism>
<dbReference type="RefSeq" id="WP_158320087.1">
    <property type="nucleotide sequence ID" value="NZ_BANC01000030.1"/>
</dbReference>
<evidence type="ECO:0000313" key="2">
    <source>
        <dbReference type="Proteomes" id="UP000032668"/>
    </source>
</evidence>
<keyword evidence="2" id="KW-1185">Reference proteome</keyword>
<protein>
    <submittedName>
        <fullName evidence="1">Uncharacterized protein</fullName>
    </submittedName>
</protein>
<evidence type="ECO:0000313" key="1">
    <source>
        <dbReference type="EMBL" id="GAN79788.1"/>
    </source>
</evidence>
<proteinExistence type="predicted"/>
<dbReference type="EMBL" id="BANC01000030">
    <property type="protein sequence ID" value="GAN79788.1"/>
    <property type="molecule type" value="Genomic_DNA"/>
</dbReference>
<sequence>MLTFWDYAHEAEQEFLSYLRRALWACFWLFVACVALSEAPQPPRGTALPPVVHHDGNG</sequence>
<dbReference type="STRING" id="1120923.SAMN02746095_02944"/>
<comment type="caution">
    <text evidence="1">The sequence shown here is derived from an EMBL/GenBank/DDBJ whole genome shotgun (WGS) entry which is preliminary data.</text>
</comment>
<dbReference type="Proteomes" id="UP000032668">
    <property type="component" value="Unassembled WGS sequence"/>
</dbReference>
<reference evidence="1 2" key="1">
    <citation type="submission" date="2012-11" db="EMBL/GenBank/DDBJ databases">
        <title>Whole genome sequence of Acidocella aminolytica 101 = DSM 11237.</title>
        <authorList>
            <person name="Azuma Y."/>
            <person name="Higashiura N."/>
            <person name="Hirakawa H."/>
            <person name="Matsushita K."/>
        </authorList>
    </citation>
    <scope>NUCLEOTIDE SEQUENCE [LARGE SCALE GENOMIC DNA]</scope>
    <source>
        <strain evidence="2">101 / DSM 11237</strain>
    </source>
</reference>